<dbReference type="EMBL" id="JABFUD020000022">
    <property type="protein sequence ID" value="KAI5062518.1"/>
    <property type="molecule type" value="Genomic_DNA"/>
</dbReference>
<organism evidence="1 2">
    <name type="scientific">Adiantum capillus-veneris</name>
    <name type="common">Maidenhair fern</name>
    <dbReference type="NCBI Taxonomy" id="13818"/>
    <lineage>
        <taxon>Eukaryota</taxon>
        <taxon>Viridiplantae</taxon>
        <taxon>Streptophyta</taxon>
        <taxon>Embryophyta</taxon>
        <taxon>Tracheophyta</taxon>
        <taxon>Polypodiopsida</taxon>
        <taxon>Polypodiidae</taxon>
        <taxon>Polypodiales</taxon>
        <taxon>Pteridineae</taxon>
        <taxon>Pteridaceae</taxon>
        <taxon>Vittarioideae</taxon>
        <taxon>Adiantum</taxon>
    </lineage>
</organism>
<reference evidence="1" key="1">
    <citation type="submission" date="2021-01" db="EMBL/GenBank/DDBJ databases">
        <title>Adiantum capillus-veneris genome.</title>
        <authorList>
            <person name="Fang Y."/>
            <person name="Liao Q."/>
        </authorList>
    </citation>
    <scope>NUCLEOTIDE SEQUENCE</scope>
    <source>
        <strain evidence="1">H3</strain>
        <tissue evidence="1">Leaf</tissue>
    </source>
</reference>
<evidence type="ECO:0000313" key="1">
    <source>
        <dbReference type="EMBL" id="KAI5062518.1"/>
    </source>
</evidence>
<accession>A0A9D4U6R9</accession>
<evidence type="ECO:0000313" key="2">
    <source>
        <dbReference type="Proteomes" id="UP000886520"/>
    </source>
</evidence>
<dbReference type="AlphaFoldDB" id="A0A9D4U6R9"/>
<proteinExistence type="predicted"/>
<keyword evidence="2" id="KW-1185">Reference proteome</keyword>
<dbReference type="Proteomes" id="UP000886520">
    <property type="component" value="Chromosome 22"/>
</dbReference>
<sequence>MPLWTVRFVKWWSLYRLQDFATTSVASDLKRTIYLAWWYWALGAEVGEDVFLDTTDIRRGPWMGPYSFASLGLHIPSGQCRWLLLLGSKKVISCLGE</sequence>
<comment type="caution">
    <text evidence="1">The sequence shown here is derived from an EMBL/GenBank/DDBJ whole genome shotgun (WGS) entry which is preliminary data.</text>
</comment>
<gene>
    <name evidence="1" type="ORF">GOP47_0023057</name>
</gene>
<name>A0A9D4U6R9_ADICA</name>
<protein>
    <submittedName>
        <fullName evidence="1">Uncharacterized protein</fullName>
    </submittedName>
</protein>